<dbReference type="Proteomes" id="UP001596364">
    <property type="component" value="Unassembled WGS sequence"/>
</dbReference>
<sequence>MSQIKGEFKVELTPLETNLHCEGGMQSGRMAISKVFSGELSATSKGEMLSCMTAQKGSAGYVAIEQVSGTLDGKQGSFVLQHFGLMDKGNQRQLLEVIPDSGTGELKSLKGQMRIEITNGKHFYQFNYTL</sequence>
<dbReference type="InterPro" id="IPR023159">
    <property type="entry name" value="SO1590-like_sf"/>
</dbReference>
<evidence type="ECO:0000313" key="2">
    <source>
        <dbReference type="Proteomes" id="UP001596364"/>
    </source>
</evidence>
<proteinExistence type="predicted"/>
<name>A0ABW1XI23_9ALTE</name>
<dbReference type="EMBL" id="JBHSUS010000001">
    <property type="protein sequence ID" value="MFC6438918.1"/>
    <property type="molecule type" value="Genomic_DNA"/>
</dbReference>
<dbReference type="Gene3D" id="2.40.350.10">
    <property type="entry name" value="SO1590-like"/>
    <property type="match status" value="1"/>
</dbReference>
<organism evidence="1 2">
    <name type="scientific">Pseudobowmanella zhangzhouensis</name>
    <dbReference type="NCBI Taxonomy" id="1537679"/>
    <lineage>
        <taxon>Bacteria</taxon>
        <taxon>Pseudomonadati</taxon>
        <taxon>Pseudomonadota</taxon>
        <taxon>Gammaproteobacteria</taxon>
        <taxon>Alteromonadales</taxon>
        <taxon>Alteromonadaceae</taxon>
    </lineage>
</organism>
<accession>A0ABW1XI23</accession>
<dbReference type="InterPro" id="IPR021607">
    <property type="entry name" value="DUF3224"/>
</dbReference>
<gene>
    <name evidence="1" type="ORF">ACFP85_01960</name>
</gene>
<reference evidence="2" key="1">
    <citation type="journal article" date="2019" name="Int. J. Syst. Evol. Microbiol.">
        <title>The Global Catalogue of Microorganisms (GCM) 10K type strain sequencing project: providing services to taxonomists for standard genome sequencing and annotation.</title>
        <authorList>
            <consortium name="The Broad Institute Genomics Platform"/>
            <consortium name="The Broad Institute Genome Sequencing Center for Infectious Disease"/>
            <person name="Wu L."/>
            <person name="Ma J."/>
        </authorList>
    </citation>
    <scope>NUCLEOTIDE SEQUENCE [LARGE SCALE GENOMIC DNA]</scope>
    <source>
        <strain evidence="2">CGMCC 1.16031</strain>
    </source>
</reference>
<protein>
    <submittedName>
        <fullName evidence="1">DUF3224 domain-containing protein</fullName>
    </submittedName>
</protein>
<keyword evidence="2" id="KW-1185">Reference proteome</keyword>
<dbReference type="Pfam" id="PF11528">
    <property type="entry name" value="DUF3224"/>
    <property type="match status" value="1"/>
</dbReference>
<dbReference type="RefSeq" id="WP_254426604.1">
    <property type="nucleotide sequence ID" value="NZ_JBHSUS010000001.1"/>
</dbReference>
<evidence type="ECO:0000313" key="1">
    <source>
        <dbReference type="EMBL" id="MFC6438918.1"/>
    </source>
</evidence>
<dbReference type="SUPFAM" id="SSF159238">
    <property type="entry name" value="SO1590-like"/>
    <property type="match status" value="1"/>
</dbReference>
<comment type="caution">
    <text evidence="1">The sequence shown here is derived from an EMBL/GenBank/DDBJ whole genome shotgun (WGS) entry which is preliminary data.</text>
</comment>